<evidence type="ECO:0000313" key="4">
    <source>
        <dbReference type="EMBL" id="QSX34175.1"/>
    </source>
</evidence>
<dbReference type="InterPro" id="IPR029058">
    <property type="entry name" value="AB_hydrolase_fold"/>
</dbReference>
<dbReference type="PANTHER" id="PTHR42776">
    <property type="entry name" value="SERINE PEPTIDASE S9 FAMILY MEMBER"/>
    <property type="match status" value="1"/>
</dbReference>
<dbReference type="InterPro" id="IPR001375">
    <property type="entry name" value="Peptidase_S9_cat"/>
</dbReference>
<dbReference type="SUPFAM" id="SSF53474">
    <property type="entry name" value="alpha/beta-Hydrolases"/>
    <property type="match status" value="1"/>
</dbReference>
<keyword evidence="2" id="KW-0732">Signal</keyword>
<gene>
    <name evidence="4" type="ORF">JYB87_02700</name>
</gene>
<dbReference type="RefSeq" id="WP_207355379.1">
    <property type="nucleotide sequence ID" value="NZ_CP071503.1"/>
</dbReference>
<feature type="domain" description="Peptidase S9 prolyl oligopeptidase catalytic" evidence="3">
    <location>
        <begin position="435"/>
        <end position="632"/>
    </location>
</feature>
<proteinExistence type="predicted"/>
<dbReference type="SUPFAM" id="SSF82171">
    <property type="entry name" value="DPP6 N-terminal domain-like"/>
    <property type="match status" value="1"/>
</dbReference>
<dbReference type="Proteomes" id="UP000662770">
    <property type="component" value="Chromosome"/>
</dbReference>
<dbReference type="EMBL" id="CP071503">
    <property type="protein sequence ID" value="QSX34175.1"/>
    <property type="molecule type" value="Genomic_DNA"/>
</dbReference>
<feature type="chain" id="PRO_5045502024" evidence="2">
    <location>
        <begin position="24"/>
        <end position="635"/>
    </location>
</feature>
<dbReference type="Pfam" id="PF00326">
    <property type="entry name" value="Peptidase_S9"/>
    <property type="match status" value="1"/>
</dbReference>
<protein>
    <submittedName>
        <fullName evidence="4">S9 family peptidase</fullName>
    </submittedName>
</protein>
<keyword evidence="1" id="KW-0378">Hydrolase</keyword>
<accession>A0ABX7QU36</accession>
<dbReference type="PANTHER" id="PTHR42776:SF27">
    <property type="entry name" value="DIPEPTIDYL PEPTIDASE FAMILY MEMBER 6"/>
    <property type="match status" value="1"/>
</dbReference>
<feature type="signal peptide" evidence="2">
    <location>
        <begin position="1"/>
        <end position="23"/>
    </location>
</feature>
<evidence type="ECO:0000313" key="5">
    <source>
        <dbReference type="Proteomes" id="UP000662770"/>
    </source>
</evidence>
<dbReference type="Gene3D" id="3.40.50.1820">
    <property type="entry name" value="alpha/beta hydrolase"/>
    <property type="match status" value="1"/>
</dbReference>
<name>A0ABX7QU36_9GAMM</name>
<reference evidence="4 5" key="1">
    <citation type="submission" date="2021-03" db="EMBL/GenBank/DDBJ databases">
        <title>Novel species identification of genus Shewanella.</title>
        <authorList>
            <person name="Liu G."/>
            <person name="Zhang Q."/>
        </authorList>
    </citation>
    <scope>NUCLEOTIDE SEQUENCE [LARGE SCALE GENOMIC DNA]</scope>
    <source>
        <strain evidence="4 5">FJAT-51800</strain>
    </source>
</reference>
<organism evidence="4 5">
    <name type="scientific">Shewanella avicenniae</name>
    <dbReference type="NCBI Taxonomy" id="2814294"/>
    <lineage>
        <taxon>Bacteria</taxon>
        <taxon>Pseudomonadati</taxon>
        <taxon>Pseudomonadota</taxon>
        <taxon>Gammaproteobacteria</taxon>
        <taxon>Alteromonadales</taxon>
        <taxon>Shewanellaceae</taxon>
        <taxon>Shewanella</taxon>
    </lineage>
</organism>
<evidence type="ECO:0000256" key="1">
    <source>
        <dbReference type="ARBA" id="ARBA00022801"/>
    </source>
</evidence>
<keyword evidence="5" id="KW-1185">Reference proteome</keyword>
<sequence length="635" mass="71353">MNGYLKFVVMITLAIGLSLNATAAESKFDEVDAFSVLPFIRSVAVSPDGKHLSVIRSTSKNGDYIIEIYDANDLKKSPVTLGANKMLVSSVVWLNNERIAVNFRQILEDRAHKYWVSKFAITSIDGKSDWLVPFSKATRGGFQLLNTLPEDDDNILVFGDANNNYVPDVIKLNVNTGSTAILVRGSDKINGGFIADYKGDIRVGQGWNLANNSIDIYVRKSGSDDWQLLKEVSAKSRENYEVVGFNKSNLNQLYVLMNHGEDTTGLYLYDIDKGSYSERLYGLQGVDIDAVSFNKQHELASFTYTEKQPVQYFIDPKEEALNNQLYPLFPKQFVSIISRSDAEDQFVVRVMSDKNPGEFYLLNSKGQLQKVGPSRPLLTEDQLASVKYISYSARDGKKIRAYVTMPTTGKAPYPTVVLPHGGPWARDVVIFDEWSQLLAHHGYLVIQPNFRGSTGYGLDFWMAGDKNWGLKMQDDLDDAAQFLVSKNLADPKKLAMFGWSYGGYAAFVSAMRENNIYQCSIAGAGVSDLNRINATLNDNRYLSILQEPTIKGVSPVEKVKDVNVPIMVIHGDIDSRVPIEHSHAFVNKLKEFNKDYKYVELKDADHFSDTLFYDNKVMLYQSILDWLDNKCGLRN</sequence>
<evidence type="ECO:0000256" key="2">
    <source>
        <dbReference type="SAM" id="SignalP"/>
    </source>
</evidence>
<evidence type="ECO:0000259" key="3">
    <source>
        <dbReference type="Pfam" id="PF00326"/>
    </source>
</evidence>